<organism evidence="1 2">
    <name type="scientific">Parasponia andersonii</name>
    <name type="common">Sponia andersonii</name>
    <dbReference type="NCBI Taxonomy" id="3476"/>
    <lineage>
        <taxon>Eukaryota</taxon>
        <taxon>Viridiplantae</taxon>
        <taxon>Streptophyta</taxon>
        <taxon>Embryophyta</taxon>
        <taxon>Tracheophyta</taxon>
        <taxon>Spermatophyta</taxon>
        <taxon>Magnoliopsida</taxon>
        <taxon>eudicotyledons</taxon>
        <taxon>Gunneridae</taxon>
        <taxon>Pentapetalae</taxon>
        <taxon>rosids</taxon>
        <taxon>fabids</taxon>
        <taxon>Rosales</taxon>
        <taxon>Cannabaceae</taxon>
        <taxon>Parasponia</taxon>
    </lineage>
</organism>
<reference evidence="2" key="1">
    <citation type="submission" date="2016-06" db="EMBL/GenBank/DDBJ databases">
        <title>Parallel loss of symbiosis genes in relatives of nitrogen-fixing non-legume Parasponia.</title>
        <authorList>
            <person name="Van Velzen R."/>
            <person name="Holmer R."/>
            <person name="Bu F."/>
            <person name="Rutten L."/>
            <person name="Van Zeijl A."/>
            <person name="Liu W."/>
            <person name="Santuari L."/>
            <person name="Cao Q."/>
            <person name="Sharma T."/>
            <person name="Shen D."/>
            <person name="Roswanjaya Y."/>
            <person name="Wardhani T."/>
            <person name="Kalhor M.S."/>
            <person name="Jansen J."/>
            <person name="Van den Hoogen J."/>
            <person name="Gungor B."/>
            <person name="Hartog M."/>
            <person name="Hontelez J."/>
            <person name="Verver J."/>
            <person name="Yang W.-C."/>
            <person name="Schijlen E."/>
            <person name="Repin R."/>
            <person name="Schilthuizen M."/>
            <person name="Schranz E."/>
            <person name="Heidstra R."/>
            <person name="Miyata K."/>
            <person name="Fedorova E."/>
            <person name="Kohlen W."/>
            <person name="Bisseling T."/>
            <person name="Smit S."/>
            <person name="Geurts R."/>
        </authorList>
    </citation>
    <scope>NUCLEOTIDE SEQUENCE [LARGE SCALE GENOMIC DNA]</scope>
    <source>
        <strain evidence="2">cv. WU1-14</strain>
    </source>
</reference>
<evidence type="ECO:0000313" key="1">
    <source>
        <dbReference type="EMBL" id="PON42800.1"/>
    </source>
</evidence>
<protein>
    <submittedName>
        <fullName evidence="1">Uncharacterized protein</fullName>
    </submittedName>
</protein>
<evidence type="ECO:0000313" key="2">
    <source>
        <dbReference type="Proteomes" id="UP000237105"/>
    </source>
</evidence>
<dbReference type="Proteomes" id="UP000237105">
    <property type="component" value="Unassembled WGS sequence"/>
</dbReference>
<comment type="caution">
    <text evidence="1">The sequence shown here is derived from an EMBL/GenBank/DDBJ whole genome shotgun (WGS) entry which is preliminary data.</text>
</comment>
<proteinExistence type="predicted"/>
<dbReference type="EMBL" id="JXTB01000383">
    <property type="protein sequence ID" value="PON42800.1"/>
    <property type="molecule type" value="Genomic_DNA"/>
</dbReference>
<accession>A0A2P5B1X5</accession>
<dbReference type="OrthoDB" id="10341218at2759"/>
<sequence>GIGYRQYDCPKNLCKRLFIDKIYDEGDGKPVYDSKVIENSVKNKEHMTGDVGPALMVQKNYLILHGNDSE</sequence>
<dbReference type="AlphaFoldDB" id="A0A2P5B1X5"/>
<name>A0A2P5B1X5_PARAD</name>
<keyword evidence="2" id="KW-1185">Reference proteome</keyword>
<gene>
    <name evidence="1" type="ORF">PanWU01x14_279260</name>
</gene>
<feature type="non-terminal residue" evidence="1">
    <location>
        <position position="1"/>
    </location>
</feature>